<name>A0A2P2QWN9_RHIMU</name>
<sequence>MNLELQLTAYNKNSHLHFVLYEHMQRWMRCII</sequence>
<organism evidence="1">
    <name type="scientific">Rhizophora mucronata</name>
    <name type="common">Asiatic mangrove</name>
    <dbReference type="NCBI Taxonomy" id="61149"/>
    <lineage>
        <taxon>Eukaryota</taxon>
        <taxon>Viridiplantae</taxon>
        <taxon>Streptophyta</taxon>
        <taxon>Embryophyta</taxon>
        <taxon>Tracheophyta</taxon>
        <taxon>Spermatophyta</taxon>
        <taxon>Magnoliopsida</taxon>
        <taxon>eudicotyledons</taxon>
        <taxon>Gunneridae</taxon>
        <taxon>Pentapetalae</taxon>
        <taxon>rosids</taxon>
        <taxon>fabids</taxon>
        <taxon>Malpighiales</taxon>
        <taxon>Rhizophoraceae</taxon>
        <taxon>Rhizophora</taxon>
    </lineage>
</organism>
<dbReference type="AlphaFoldDB" id="A0A2P2QWN9"/>
<accession>A0A2P2QWN9</accession>
<reference evidence="1" key="1">
    <citation type="submission" date="2018-02" db="EMBL/GenBank/DDBJ databases">
        <title>Rhizophora mucronata_Transcriptome.</title>
        <authorList>
            <person name="Meera S.P."/>
            <person name="Sreeshan A."/>
            <person name="Augustine A."/>
        </authorList>
    </citation>
    <scope>NUCLEOTIDE SEQUENCE</scope>
    <source>
        <tissue evidence="1">Leaf</tissue>
    </source>
</reference>
<evidence type="ECO:0000313" key="1">
    <source>
        <dbReference type="EMBL" id="MBX71420.1"/>
    </source>
</evidence>
<protein>
    <submittedName>
        <fullName evidence="1">Uncharacterized protein</fullName>
    </submittedName>
</protein>
<proteinExistence type="predicted"/>
<dbReference type="EMBL" id="GGEC01090936">
    <property type="protein sequence ID" value="MBX71420.1"/>
    <property type="molecule type" value="Transcribed_RNA"/>
</dbReference>